<feature type="compositionally biased region" description="Polar residues" evidence="1">
    <location>
        <begin position="384"/>
        <end position="394"/>
    </location>
</feature>
<dbReference type="AlphaFoldDB" id="A0ABD1D060"/>
<dbReference type="Proteomes" id="UP001562425">
    <property type="component" value="Unassembled WGS sequence"/>
</dbReference>
<dbReference type="EMBL" id="JBEHCU010008746">
    <property type="protein sequence ID" value="KAL1381204.1"/>
    <property type="molecule type" value="Genomic_DNA"/>
</dbReference>
<evidence type="ECO:0000256" key="1">
    <source>
        <dbReference type="SAM" id="MobiDB-lite"/>
    </source>
</evidence>
<reference evidence="2 3" key="1">
    <citation type="submission" date="2024-05" db="EMBL/GenBank/DDBJ databases">
        <title>Culex pipiens pipiens assembly and annotation.</title>
        <authorList>
            <person name="Alout H."/>
            <person name="Durand T."/>
        </authorList>
    </citation>
    <scope>NUCLEOTIDE SEQUENCE [LARGE SCALE GENOMIC DNA]</scope>
    <source>
        <strain evidence="2">HA-2024</strain>
        <tissue evidence="2">Whole body</tissue>
    </source>
</reference>
<comment type="caution">
    <text evidence="2">The sequence shown here is derived from an EMBL/GenBank/DDBJ whole genome shotgun (WGS) entry which is preliminary data.</text>
</comment>
<feature type="region of interest" description="Disordered" evidence="1">
    <location>
        <begin position="193"/>
        <end position="238"/>
    </location>
</feature>
<name>A0ABD1D060_CULPP</name>
<sequence length="497" mass="52780">MAAAPEECTEWLLEQKCRAGLAAATDKPLKIDVIDLTLLLKSMGLKLEFLNFEQEKSNADTFTVEIKCNRSGVRAKLAYDLIQCTCPEKDEKEASFWEVQGTGPKAFSKGRNDTSSNLLPEVSENCSMVSKAMLTNLLDFYKSSMKSVERGEDVLNSPLRVATPRICVTSPTGQGSPPDGALFADRNAWNRSTDFDSKMDPALSPMKPKSAEGSVPSSSGASSQHDDTKSNISSDGMEINNATRELYNTDSNEKVAILPTPEKPTGLPDDSSFSNSEAMQAIITSSPNEKIFESLMQANQNDERDANVIHCLQQARHQIDAALLVMKLNNPNGPDVTQTSTITTTPQTVIRKATALPKFPDRTASLGGINRRMSLPGPLGRTPTGDQSKSTTILGSGGSLLKKKVSQLVTASSKVIANRGDTPRPNPAQLKAVSALRKTNSASSVLGAAPKVTVSAPAKPAPVKKTAVKALVGSVRTPAVGGKPVAGAKAAGAGSRR</sequence>
<feature type="region of interest" description="Disordered" evidence="1">
    <location>
        <begin position="360"/>
        <end position="396"/>
    </location>
</feature>
<protein>
    <submittedName>
        <fullName evidence="2">Uncharacterized protein</fullName>
    </submittedName>
</protein>
<evidence type="ECO:0000313" key="3">
    <source>
        <dbReference type="Proteomes" id="UP001562425"/>
    </source>
</evidence>
<evidence type="ECO:0000313" key="2">
    <source>
        <dbReference type="EMBL" id="KAL1381204.1"/>
    </source>
</evidence>
<organism evidence="2 3">
    <name type="scientific">Culex pipiens pipiens</name>
    <name type="common">Northern house mosquito</name>
    <dbReference type="NCBI Taxonomy" id="38569"/>
    <lineage>
        <taxon>Eukaryota</taxon>
        <taxon>Metazoa</taxon>
        <taxon>Ecdysozoa</taxon>
        <taxon>Arthropoda</taxon>
        <taxon>Hexapoda</taxon>
        <taxon>Insecta</taxon>
        <taxon>Pterygota</taxon>
        <taxon>Neoptera</taxon>
        <taxon>Endopterygota</taxon>
        <taxon>Diptera</taxon>
        <taxon>Nematocera</taxon>
        <taxon>Culicoidea</taxon>
        <taxon>Culicidae</taxon>
        <taxon>Culicinae</taxon>
        <taxon>Culicini</taxon>
        <taxon>Culex</taxon>
        <taxon>Culex</taxon>
    </lineage>
</organism>
<keyword evidence="3" id="KW-1185">Reference proteome</keyword>
<accession>A0ABD1D060</accession>
<gene>
    <name evidence="2" type="ORF">pipiens_013634</name>
</gene>
<proteinExistence type="predicted"/>
<feature type="region of interest" description="Disordered" evidence="1">
    <location>
        <begin position="478"/>
        <end position="497"/>
    </location>
</feature>
<feature type="compositionally biased region" description="Low complexity" evidence="1">
    <location>
        <begin position="211"/>
        <end position="223"/>
    </location>
</feature>